<keyword evidence="2" id="KW-1185">Reference proteome</keyword>
<evidence type="ECO:0000313" key="2">
    <source>
        <dbReference type="Proteomes" id="UP001597532"/>
    </source>
</evidence>
<name>A0ABW5VLJ8_9FLAO</name>
<organism evidence="1 2">
    <name type="scientific">Arenibacter antarcticus</name>
    <dbReference type="NCBI Taxonomy" id="2040469"/>
    <lineage>
        <taxon>Bacteria</taxon>
        <taxon>Pseudomonadati</taxon>
        <taxon>Bacteroidota</taxon>
        <taxon>Flavobacteriia</taxon>
        <taxon>Flavobacteriales</taxon>
        <taxon>Flavobacteriaceae</taxon>
        <taxon>Arenibacter</taxon>
    </lineage>
</organism>
<gene>
    <name evidence="1" type="ORF">ACFS1K_19185</name>
</gene>
<dbReference type="InterPro" id="IPR008969">
    <property type="entry name" value="CarboxyPept-like_regulatory"/>
</dbReference>
<proteinExistence type="predicted"/>
<dbReference type="EMBL" id="JBHUOK010000034">
    <property type="protein sequence ID" value="MFD2791901.1"/>
    <property type="molecule type" value="Genomic_DNA"/>
</dbReference>
<protein>
    <submittedName>
        <fullName evidence="1">Carboxypeptidase-like regulatory domain-containing protein</fullName>
    </submittedName>
</protein>
<dbReference type="RefSeq" id="WP_251808766.1">
    <property type="nucleotide sequence ID" value="NZ_CP166679.1"/>
</dbReference>
<dbReference type="Proteomes" id="UP001597532">
    <property type="component" value="Unassembled WGS sequence"/>
</dbReference>
<comment type="caution">
    <text evidence="1">The sequence shown here is derived from an EMBL/GenBank/DDBJ whole genome shotgun (WGS) entry which is preliminary data.</text>
</comment>
<dbReference type="Pfam" id="PF13715">
    <property type="entry name" value="CarbopepD_reg_2"/>
    <property type="match status" value="1"/>
</dbReference>
<accession>A0ABW5VLJ8</accession>
<reference evidence="2" key="1">
    <citation type="journal article" date="2019" name="Int. J. Syst. Evol. Microbiol.">
        <title>The Global Catalogue of Microorganisms (GCM) 10K type strain sequencing project: providing services to taxonomists for standard genome sequencing and annotation.</title>
        <authorList>
            <consortium name="The Broad Institute Genomics Platform"/>
            <consortium name="The Broad Institute Genome Sequencing Center for Infectious Disease"/>
            <person name="Wu L."/>
            <person name="Ma J."/>
        </authorList>
    </citation>
    <scope>NUCLEOTIDE SEQUENCE [LARGE SCALE GENOMIC DNA]</scope>
    <source>
        <strain evidence="2">KCTC 52924</strain>
    </source>
</reference>
<evidence type="ECO:0000313" key="1">
    <source>
        <dbReference type="EMBL" id="MFD2791901.1"/>
    </source>
</evidence>
<dbReference type="SUPFAM" id="SSF49464">
    <property type="entry name" value="Carboxypeptidase regulatory domain-like"/>
    <property type="match status" value="1"/>
</dbReference>
<sequence length="259" mass="29322">MKIFLLPLLIVFMTFGYSQETESENDPTSLKAIVINAQTDQPMESVHVVNLNQVIGTITNKNGEFAITAKVNDTIFFTFLGFKSQKVRVTNDMFKFKNTKISLTELAYALEEVIVRPYSLTGYLEIDVKNLPLNNAFQYSISGLSVGYEAGNKNPSAVSKVLGAILNPADLLRNLFGKKPNQMRKLRQIKEDDKIRDLLASKFDRETLTELLQIEKVDIEDILNNCNYSRSFIATANDLQILDAISSCYEEFKVLNRKQ</sequence>